<gene>
    <name evidence="1" type="ORF">F3F37_31465</name>
</gene>
<accession>A0A641QV70</accession>
<feature type="non-terminal residue" evidence="1">
    <location>
        <position position="97"/>
    </location>
</feature>
<dbReference type="AlphaFoldDB" id="A0A641QV70"/>
<name>A0A641QV70_BACOV</name>
<comment type="caution">
    <text evidence="1">The sequence shown here is derived from an EMBL/GenBank/DDBJ whole genome shotgun (WGS) entry which is preliminary data.</text>
</comment>
<sequence length="97" mass="11059">MEKGQESKQKRKTPLTTIAISQEYAKKLDEYLNGTGITRKEFVELSVDYFQRTGFDLRGEAFDLSPLEKVAGRLEQSAKIMERHNEGTEAVHLLLQA</sequence>
<dbReference type="EMBL" id="VWKL01000116">
    <property type="protein sequence ID" value="KAA4000966.1"/>
    <property type="molecule type" value="Genomic_DNA"/>
</dbReference>
<evidence type="ECO:0000313" key="1">
    <source>
        <dbReference type="EMBL" id="KAA4000966.1"/>
    </source>
</evidence>
<organism evidence="1">
    <name type="scientific">Bacteroides ovatus</name>
    <dbReference type="NCBI Taxonomy" id="28116"/>
    <lineage>
        <taxon>Bacteria</taxon>
        <taxon>Pseudomonadati</taxon>
        <taxon>Bacteroidota</taxon>
        <taxon>Bacteroidia</taxon>
        <taxon>Bacteroidales</taxon>
        <taxon>Bacteroidaceae</taxon>
        <taxon>Bacteroides</taxon>
    </lineage>
</organism>
<reference evidence="1" key="1">
    <citation type="journal article" date="2019" name="Nat. Med.">
        <title>A library of human gut bacterial isolates paired with longitudinal multiomics data enables mechanistic microbiome research.</title>
        <authorList>
            <person name="Poyet M."/>
            <person name="Groussin M."/>
            <person name="Gibbons S.M."/>
            <person name="Avila-Pacheco J."/>
            <person name="Jiang X."/>
            <person name="Kearney S.M."/>
            <person name="Perrotta A.R."/>
            <person name="Berdy B."/>
            <person name="Zhao S."/>
            <person name="Lieberman T.D."/>
            <person name="Swanson P.K."/>
            <person name="Smith M."/>
            <person name="Roesemann S."/>
            <person name="Alexander J.E."/>
            <person name="Rich S.A."/>
            <person name="Livny J."/>
            <person name="Vlamakis H."/>
            <person name="Clish C."/>
            <person name="Bullock K."/>
            <person name="Deik A."/>
            <person name="Scott J."/>
            <person name="Pierce K.A."/>
            <person name="Xavier R.J."/>
            <person name="Alm E.J."/>
        </authorList>
    </citation>
    <scope>NUCLEOTIDE SEQUENCE</scope>
    <source>
        <strain evidence="1">BIOML-A144</strain>
    </source>
</reference>
<dbReference type="NCBIfam" id="NF041200">
    <property type="entry name" value="mob_BfmA_Nterm"/>
    <property type="match status" value="1"/>
</dbReference>
<protein>
    <submittedName>
        <fullName evidence="1">Uncharacterized protein</fullName>
    </submittedName>
</protein>
<proteinExistence type="predicted"/>
<dbReference type="InterPro" id="IPR048012">
    <property type="entry name" value="BfmA-like_N"/>
</dbReference>